<evidence type="ECO:0000256" key="2">
    <source>
        <dbReference type="ARBA" id="ARBA00011270"/>
    </source>
</evidence>
<dbReference type="GO" id="GO:0004834">
    <property type="term" value="F:tryptophan synthase activity"/>
    <property type="evidence" value="ECO:0007669"/>
    <property type="project" value="UniProtKB-EC"/>
</dbReference>
<sequence length="240" mass="26187">MTHAIVGYPSFEANMAMLEAMQRADVDLVELQLPFSEPIADGPVFVRANQCALDAGVTWENYFAFMQRVTAAFDFKVLMMGYYNSILQMGHERFCACLAEHGGGGFIVADLPPEEADDLHQYAAAYQQAPIVMMTPVNSEPRLQQIAAKASGFVYCVARRGVTGRQTQVDEGLEAFIARCRSATPLPMALGFGLRTHQDLQRVKGLVDIGIIGTALLTAWEQGGAERYSALLQELTSAAT</sequence>
<dbReference type="Pfam" id="PF00290">
    <property type="entry name" value="Trp_syntA"/>
    <property type="match status" value="1"/>
</dbReference>
<dbReference type="Proteomes" id="UP001174909">
    <property type="component" value="Unassembled WGS sequence"/>
</dbReference>
<dbReference type="PROSITE" id="PS00167">
    <property type="entry name" value="TRP_SYNTHASE_ALPHA"/>
    <property type="match status" value="1"/>
</dbReference>
<evidence type="ECO:0000313" key="10">
    <source>
        <dbReference type="EMBL" id="CAI7996518.1"/>
    </source>
</evidence>
<comment type="pathway">
    <text evidence="1">Amino-acid biosynthesis; L-tryptophan biosynthesis; L-tryptophan from chorismate: step 5/5.</text>
</comment>
<dbReference type="AlphaFoldDB" id="A0AA35QXV4"/>
<dbReference type="InterPro" id="IPR002028">
    <property type="entry name" value="Trp_synthase_suA"/>
</dbReference>
<evidence type="ECO:0000256" key="1">
    <source>
        <dbReference type="ARBA" id="ARBA00004733"/>
    </source>
</evidence>
<dbReference type="EC" id="4.2.1.20" evidence="3"/>
<dbReference type="InterPro" id="IPR011060">
    <property type="entry name" value="RibuloseP-bd_barrel"/>
</dbReference>
<accession>A0AA35QXV4</accession>
<dbReference type="GO" id="GO:0005829">
    <property type="term" value="C:cytosol"/>
    <property type="evidence" value="ECO:0007669"/>
    <property type="project" value="TreeGrafter"/>
</dbReference>
<comment type="catalytic activity">
    <reaction evidence="8">
        <text>(1S,2R)-1-C-(indol-3-yl)glycerol 3-phosphate + L-serine = D-glyceraldehyde 3-phosphate + L-tryptophan + H2O</text>
        <dbReference type="Rhea" id="RHEA:10532"/>
        <dbReference type="ChEBI" id="CHEBI:15377"/>
        <dbReference type="ChEBI" id="CHEBI:33384"/>
        <dbReference type="ChEBI" id="CHEBI:57912"/>
        <dbReference type="ChEBI" id="CHEBI:58866"/>
        <dbReference type="ChEBI" id="CHEBI:59776"/>
        <dbReference type="EC" id="4.2.1.20"/>
    </reaction>
</comment>
<keyword evidence="5" id="KW-0822">Tryptophan biosynthesis</keyword>
<dbReference type="Gene3D" id="3.20.20.70">
    <property type="entry name" value="Aldolase class I"/>
    <property type="match status" value="1"/>
</dbReference>
<dbReference type="InterPro" id="IPR013785">
    <property type="entry name" value="Aldolase_TIM"/>
</dbReference>
<dbReference type="PANTHER" id="PTHR43406:SF1">
    <property type="entry name" value="TRYPTOPHAN SYNTHASE ALPHA CHAIN, CHLOROPLASTIC"/>
    <property type="match status" value="1"/>
</dbReference>
<evidence type="ECO:0000256" key="3">
    <source>
        <dbReference type="ARBA" id="ARBA00012043"/>
    </source>
</evidence>
<evidence type="ECO:0000256" key="6">
    <source>
        <dbReference type="ARBA" id="ARBA00023141"/>
    </source>
</evidence>
<organism evidence="10 11">
    <name type="scientific">Geodia barretti</name>
    <name type="common">Barrett's horny sponge</name>
    <dbReference type="NCBI Taxonomy" id="519541"/>
    <lineage>
        <taxon>Eukaryota</taxon>
        <taxon>Metazoa</taxon>
        <taxon>Porifera</taxon>
        <taxon>Demospongiae</taxon>
        <taxon>Heteroscleromorpha</taxon>
        <taxon>Tetractinellida</taxon>
        <taxon>Astrophorina</taxon>
        <taxon>Geodiidae</taxon>
        <taxon>Geodia</taxon>
    </lineage>
</organism>
<name>A0AA35QXV4_GEOBA</name>
<gene>
    <name evidence="10" type="ORF">GBAR_LOCUS1888</name>
</gene>
<keyword evidence="6" id="KW-0057">Aromatic amino acid biosynthesis</keyword>
<comment type="caution">
    <text evidence="10">The sequence shown here is derived from an EMBL/GenBank/DDBJ whole genome shotgun (WGS) entry which is preliminary data.</text>
</comment>
<evidence type="ECO:0000256" key="4">
    <source>
        <dbReference type="ARBA" id="ARBA00022605"/>
    </source>
</evidence>
<evidence type="ECO:0000313" key="11">
    <source>
        <dbReference type="Proteomes" id="UP001174909"/>
    </source>
</evidence>
<keyword evidence="4" id="KW-0028">Amino-acid biosynthesis</keyword>
<evidence type="ECO:0000256" key="7">
    <source>
        <dbReference type="ARBA" id="ARBA00023239"/>
    </source>
</evidence>
<dbReference type="InterPro" id="IPR018204">
    <property type="entry name" value="Trp_synthase_alpha_AS"/>
</dbReference>
<evidence type="ECO:0000256" key="5">
    <source>
        <dbReference type="ARBA" id="ARBA00022822"/>
    </source>
</evidence>
<dbReference type="EMBL" id="CASHTH010000270">
    <property type="protein sequence ID" value="CAI7996518.1"/>
    <property type="molecule type" value="Genomic_DNA"/>
</dbReference>
<reference evidence="10" key="1">
    <citation type="submission" date="2023-03" db="EMBL/GenBank/DDBJ databases">
        <authorList>
            <person name="Steffen K."/>
            <person name="Cardenas P."/>
        </authorList>
    </citation>
    <scope>NUCLEOTIDE SEQUENCE</scope>
</reference>
<keyword evidence="7" id="KW-0456">Lyase</keyword>
<dbReference type="HAMAP" id="MF_00131">
    <property type="entry name" value="Trp_synth_alpha"/>
    <property type="match status" value="1"/>
</dbReference>
<dbReference type="PANTHER" id="PTHR43406">
    <property type="entry name" value="TRYPTOPHAN SYNTHASE, ALPHA CHAIN"/>
    <property type="match status" value="1"/>
</dbReference>
<evidence type="ECO:0000256" key="8">
    <source>
        <dbReference type="ARBA" id="ARBA00049047"/>
    </source>
</evidence>
<evidence type="ECO:0000256" key="9">
    <source>
        <dbReference type="RuleBase" id="RU003662"/>
    </source>
</evidence>
<dbReference type="NCBIfam" id="TIGR00262">
    <property type="entry name" value="trpA"/>
    <property type="match status" value="1"/>
</dbReference>
<proteinExistence type="inferred from homology"/>
<comment type="similarity">
    <text evidence="9">Belongs to the TrpA family.</text>
</comment>
<dbReference type="SUPFAM" id="SSF51366">
    <property type="entry name" value="Ribulose-phoshate binding barrel"/>
    <property type="match status" value="1"/>
</dbReference>
<comment type="subunit">
    <text evidence="2">Tetramer of two alpha and two beta chains.</text>
</comment>
<protein>
    <recommendedName>
        <fullName evidence="3">tryptophan synthase</fullName>
        <ecNumber evidence="3">4.2.1.20</ecNumber>
    </recommendedName>
</protein>
<dbReference type="CDD" id="cd04724">
    <property type="entry name" value="Tryptophan_synthase_alpha"/>
    <property type="match status" value="1"/>
</dbReference>
<keyword evidence="11" id="KW-1185">Reference proteome</keyword>